<dbReference type="InterPro" id="IPR036291">
    <property type="entry name" value="NAD(P)-bd_dom_sf"/>
</dbReference>
<dbReference type="AlphaFoldDB" id="A0A852TQ44"/>
<evidence type="ECO:0000256" key="1">
    <source>
        <dbReference type="ARBA" id="ARBA00010928"/>
    </source>
</evidence>
<evidence type="ECO:0000313" key="4">
    <source>
        <dbReference type="EMBL" id="NYE09014.1"/>
    </source>
</evidence>
<dbReference type="Gene3D" id="3.30.360.10">
    <property type="entry name" value="Dihydrodipicolinate Reductase, domain 2"/>
    <property type="match status" value="1"/>
</dbReference>
<evidence type="ECO:0000259" key="3">
    <source>
        <dbReference type="Pfam" id="PF02894"/>
    </source>
</evidence>
<accession>A0A852TQ44</accession>
<organism evidence="4 5">
    <name type="scientific">Neobacillus niacini</name>
    <dbReference type="NCBI Taxonomy" id="86668"/>
    <lineage>
        <taxon>Bacteria</taxon>
        <taxon>Bacillati</taxon>
        <taxon>Bacillota</taxon>
        <taxon>Bacilli</taxon>
        <taxon>Bacillales</taxon>
        <taxon>Bacillaceae</taxon>
        <taxon>Neobacillus</taxon>
    </lineage>
</organism>
<dbReference type="InterPro" id="IPR052515">
    <property type="entry name" value="Gfo/Idh/MocA_Oxidoreductase"/>
</dbReference>
<dbReference type="EMBL" id="JACCBX010000017">
    <property type="protein sequence ID" value="NYE09014.1"/>
    <property type="molecule type" value="Genomic_DNA"/>
</dbReference>
<evidence type="ECO:0000313" key="5">
    <source>
        <dbReference type="Proteomes" id="UP000548423"/>
    </source>
</evidence>
<reference evidence="5" key="1">
    <citation type="submission" date="2020-07" db="EMBL/GenBank/DDBJ databases">
        <authorList>
            <person name="Partida-Martinez L."/>
            <person name="Huntemann M."/>
            <person name="Clum A."/>
            <person name="Wang J."/>
            <person name="Palaniappan K."/>
            <person name="Ritter S."/>
            <person name="Chen I.-M."/>
            <person name="Stamatis D."/>
            <person name="Reddy T."/>
            <person name="O'Malley R."/>
            <person name="Daum C."/>
            <person name="Shapiro N."/>
            <person name="Ivanova N."/>
            <person name="Kyrpides N."/>
            <person name="Woyke T."/>
        </authorList>
    </citation>
    <scope>NUCLEOTIDE SEQUENCE [LARGE SCALE GENOMIC DNA]</scope>
    <source>
        <strain evidence="5">AT2.8</strain>
    </source>
</reference>
<dbReference type="InterPro" id="IPR004104">
    <property type="entry name" value="Gfo/Idh/MocA-like_OxRdtase_C"/>
</dbReference>
<comment type="similarity">
    <text evidence="1">Belongs to the Gfo/Idh/MocA family.</text>
</comment>
<dbReference type="GO" id="GO:0000166">
    <property type="term" value="F:nucleotide binding"/>
    <property type="evidence" value="ECO:0007669"/>
    <property type="project" value="InterPro"/>
</dbReference>
<dbReference type="InterPro" id="IPR000683">
    <property type="entry name" value="Gfo/Idh/MocA-like_OxRdtase_N"/>
</dbReference>
<dbReference type="Proteomes" id="UP000548423">
    <property type="component" value="Unassembled WGS sequence"/>
</dbReference>
<comment type="caution">
    <text evidence="4">The sequence shown here is derived from an EMBL/GenBank/DDBJ whole genome shotgun (WGS) entry which is preliminary data.</text>
</comment>
<dbReference type="PANTHER" id="PTHR43249:SF1">
    <property type="entry name" value="D-GLUCOSIDE 3-DEHYDROGENASE"/>
    <property type="match status" value="1"/>
</dbReference>
<feature type="domain" description="Gfo/Idh/MocA-like oxidoreductase N-terminal" evidence="2">
    <location>
        <begin position="4"/>
        <end position="123"/>
    </location>
</feature>
<dbReference type="SUPFAM" id="SSF51735">
    <property type="entry name" value="NAD(P)-binding Rossmann-fold domains"/>
    <property type="match status" value="1"/>
</dbReference>
<proteinExistence type="inferred from homology"/>
<gene>
    <name evidence="4" type="ORF">F4694_005871</name>
</gene>
<evidence type="ECO:0000259" key="2">
    <source>
        <dbReference type="Pfam" id="PF01408"/>
    </source>
</evidence>
<reference evidence="5" key="2">
    <citation type="submission" date="2020-08" db="EMBL/GenBank/DDBJ databases">
        <title>The Agave Microbiome: Exploring the role of microbial communities in plant adaptations to desert environments.</title>
        <authorList>
            <person name="Partida-Martinez L.P."/>
        </authorList>
    </citation>
    <scope>NUCLEOTIDE SEQUENCE [LARGE SCALE GENOMIC DNA]</scope>
    <source>
        <strain evidence="5">AT2.8</strain>
    </source>
</reference>
<dbReference type="SUPFAM" id="SSF55347">
    <property type="entry name" value="Glyceraldehyde-3-phosphate dehydrogenase-like, C-terminal domain"/>
    <property type="match status" value="1"/>
</dbReference>
<dbReference type="Gene3D" id="3.40.50.720">
    <property type="entry name" value="NAD(P)-binding Rossmann-like Domain"/>
    <property type="match status" value="1"/>
</dbReference>
<dbReference type="PANTHER" id="PTHR43249">
    <property type="entry name" value="UDP-N-ACETYL-2-AMINO-2-DEOXY-D-GLUCURONATE OXIDASE"/>
    <property type="match status" value="1"/>
</dbReference>
<dbReference type="Pfam" id="PF01408">
    <property type="entry name" value="GFO_IDH_MocA"/>
    <property type="match status" value="1"/>
</dbReference>
<protein>
    <submittedName>
        <fullName evidence="4">Dehydrogenase</fullName>
    </submittedName>
</protein>
<name>A0A852TQ44_9BACI</name>
<dbReference type="Pfam" id="PF02894">
    <property type="entry name" value="GFO_IDH_MocA_C"/>
    <property type="match status" value="1"/>
</dbReference>
<sequence length="358" mass="39742">MTKLNIGVIGAGSISALHLQSYEKNQRANLYAVCDLNEQRAETKAQTYSIQKVYTDYHELLADPLVDAVSICTWNNSHAEIAIAAMEAGKHVLVEKPLCKTVEEALKVQEAVKRSGKLLQVGFVRRYATNTKIVKQFMDAGDIGEIYYAKASCLRRLGNPGGWFADNERSGGGPLIDLGVHVIDLCWYLMGKPKVKSVSGNTYSKLGNRSNINHLSFYQASDYDPNHNSVEDLANAIIRFDNGASIMVDVSFTLHAKEDEISVKLYGDKGGVEIEPELFLVSEKHNTILNITPQVDNLKFDFVQGFQNEIDHFVLSCFGEKPTLSPVEDGVEIMKILNAVYESAEKGIEITFEQEVEV</sequence>
<feature type="domain" description="Gfo/Idh/MocA-like oxidoreductase C-terminal" evidence="3">
    <location>
        <begin position="138"/>
        <end position="347"/>
    </location>
</feature>